<evidence type="ECO:0000313" key="2">
    <source>
        <dbReference type="EMBL" id="CEH16491.1"/>
    </source>
</evidence>
<dbReference type="AlphaFoldDB" id="A0A0P1BL48"/>
<protein>
    <submittedName>
        <fullName evidence="2">Uncharacterized protein</fullName>
    </submittedName>
</protein>
<organism evidence="2 3">
    <name type="scientific">Ceraceosorus bombacis</name>
    <dbReference type="NCBI Taxonomy" id="401625"/>
    <lineage>
        <taxon>Eukaryota</taxon>
        <taxon>Fungi</taxon>
        <taxon>Dikarya</taxon>
        <taxon>Basidiomycota</taxon>
        <taxon>Ustilaginomycotina</taxon>
        <taxon>Exobasidiomycetes</taxon>
        <taxon>Ceraceosorales</taxon>
        <taxon>Ceraceosoraceae</taxon>
        <taxon>Ceraceosorus</taxon>
    </lineage>
</organism>
<name>A0A0P1BL48_9BASI</name>
<dbReference type="EMBL" id="CCYA01000318">
    <property type="protein sequence ID" value="CEH16491.1"/>
    <property type="molecule type" value="Genomic_DNA"/>
</dbReference>
<evidence type="ECO:0000313" key="3">
    <source>
        <dbReference type="Proteomes" id="UP000054845"/>
    </source>
</evidence>
<evidence type="ECO:0000256" key="1">
    <source>
        <dbReference type="SAM" id="MobiDB-lite"/>
    </source>
</evidence>
<keyword evidence="3" id="KW-1185">Reference proteome</keyword>
<feature type="compositionally biased region" description="Polar residues" evidence="1">
    <location>
        <begin position="54"/>
        <end position="70"/>
    </location>
</feature>
<dbReference type="Proteomes" id="UP000054845">
    <property type="component" value="Unassembled WGS sequence"/>
</dbReference>
<accession>A0A0P1BL48</accession>
<feature type="compositionally biased region" description="Polar residues" evidence="1">
    <location>
        <begin position="84"/>
        <end position="97"/>
    </location>
</feature>
<feature type="compositionally biased region" description="Polar residues" evidence="1">
    <location>
        <begin position="20"/>
        <end position="30"/>
    </location>
</feature>
<feature type="region of interest" description="Disordered" evidence="1">
    <location>
        <begin position="20"/>
        <end position="125"/>
    </location>
</feature>
<sequence length="125" mass="13417">MIVGKKTPIASVDRATLAAQQAESDASQMQPIKKRPKGNNGMRITPVKRARHAATSQQEASGLSTGSSNARHSKSMVSIKSSSPPDTSRRAGSSSCPANDRSWSDYQYLSHNAAHPPRRSTETRA</sequence>
<proteinExistence type="predicted"/>
<reference evidence="2 3" key="1">
    <citation type="submission" date="2014-09" db="EMBL/GenBank/DDBJ databases">
        <authorList>
            <person name="Magalhaes I.L.F."/>
            <person name="Oliveira U."/>
            <person name="Santos F.R."/>
            <person name="Vidigal T.H.D.A."/>
            <person name="Brescovit A.D."/>
            <person name="Santos A.J."/>
        </authorList>
    </citation>
    <scope>NUCLEOTIDE SEQUENCE [LARGE SCALE GENOMIC DNA]</scope>
</reference>